<feature type="transmembrane region" description="Helical" evidence="17">
    <location>
        <begin position="201"/>
        <end position="221"/>
    </location>
</feature>
<evidence type="ECO:0000256" key="13">
    <source>
        <dbReference type="ARBA" id="ARBA00049221"/>
    </source>
</evidence>
<dbReference type="Proteomes" id="UP001153709">
    <property type="component" value="Chromosome 7"/>
</dbReference>
<reference evidence="18" key="1">
    <citation type="submission" date="2022-01" db="EMBL/GenBank/DDBJ databases">
        <authorList>
            <person name="King R."/>
        </authorList>
    </citation>
    <scope>NUCLEOTIDE SEQUENCE</scope>
</reference>
<comment type="catalytic activity">
    <reaction evidence="8">
        <text>13-octadecanoyloxy-octadecanoate + H2O = 13-hydroxy-octadecanoate + octadecanoate + H(+)</text>
        <dbReference type="Rhea" id="RHEA:52084"/>
        <dbReference type="ChEBI" id="CHEBI:15377"/>
        <dbReference type="ChEBI" id="CHEBI:15378"/>
        <dbReference type="ChEBI" id="CHEBI:25629"/>
        <dbReference type="ChEBI" id="CHEBI:136304"/>
        <dbReference type="ChEBI" id="CHEBI:136335"/>
    </reaction>
    <physiologicalReaction direction="left-to-right" evidence="8">
        <dbReference type="Rhea" id="RHEA:52085"/>
    </physiologicalReaction>
</comment>
<sequence>MALIYAPLFLYLALLLFYIYTMQYFMELDIHLNIIDDPELRFLKTYNLCYFTIWNFIFQIIFILLVLLDESLKIFCNRKNFSTVLGKVRALFFHSAILPSSVMVACFFWILWNINEDLMMPRSVSKIFPLWLNHVLHSSVIIAVVIELILPKRDNFVEFKSTVPIVLIIFFSYNIVLYSIYFLEGVWLYPIYRILSWPLKISFSLLQFVAGLSLTKVGINVQNLKRPKLLKFE</sequence>
<protein>
    <recommendedName>
        <fullName evidence="20">Androgen-dependent TFPI-regulating protein</fullName>
    </recommendedName>
</protein>
<evidence type="ECO:0000256" key="4">
    <source>
        <dbReference type="ARBA" id="ARBA00022692"/>
    </source>
</evidence>
<dbReference type="PANTHER" id="PTHR10989:SF16">
    <property type="entry name" value="AT02829P-RELATED"/>
    <property type="match status" value="1"/>
</dbReference>
<evidence type="ECO:0000256" key="3">
    <source>
        <dbReference type="ARBA" id="ARBA00009300"/>
    </source>
</evidence>
<dbReference type="EMBL" id="OU898282">
    <property type="protein sequence ID" value="CAG9837342.1"/>
    <property type="molecule type" value="Genomic_DNA"/>
</dbReference>
<evidence type="ECO:0000256" key="12">
    <source>
        <dbReference type="ARBA" id="ARBA00048800"/>
    </source>
</evidence>
<evidence type="ECO:0000256" key="5">
    <source>
        <dbReference type="ARBA" id="ARBA00022989"/>
    </source>
</evidence>
<keyword evidence="5 17" id="KW-1133">Transmembrane helix</keyword>
<comment type="catalytic activity">
    <reaction evidence="16">
        <text>12-(9Z-hexadecenoyloxy)-octadecanoate + H2O = 12-hydroxyoctadecanoate + (9Z)-hexadecenoate + H(+)</text>
        <dbReference type="Rhea" id="RHEA:52072"/>
        <dbReference type="ChEBI" id="CHEBI:15377"/>
        <dbReference type="ChEBI" id="CHEBI:15378"/>
        <dbReference type="ChEBI" id="CHEBI:32372"/>
        <dbReference type="ChEBI" id="CHEBI:84201"/>
        <dbReference type="ChEBI" id="CHEBI:136312"/>
    </reaction>
    <physiologicalReaction direction="left-to-right" evidence="16">
        <dbReference type="Rhea" id="RHEA:52073"/>
    </physiologicalReaction>
</comment>
<comment type="catalytic activity">
    <reaction evidence="15">
        <text>13-(9Z-hexadecenoyloxy)-octadecanoate + H2O = 13-hydroxy-octadecanoate + (9Z)-hexadecenoate + H(+)</text>
        <dbReference type="Rhea" id="RHEA:52076"/>
        <dbReference type="ChEBI" id="CHEBI:15377"/>
        <dbReference type="ChEBI" id="CHEBI:15378"/>
        <dbReference type="ChEBI" id="CHEBI:32372"/>
        <dbReference type="ChEBI" id="CHEBI:136304"/>
        <dbReference type="ChEBI" id="CHEBI:136315"/>
    </reaction>
    <physiologicalReaction direction="left-to-right" evidence="15">
        <dbReference type="Rhea" id="RHEA:52077"/>
    </physiologicalReaction>
</comment>
<evidence type="ECO:0008006" key="20">
    <source>
        <dbReference type="Google" id="ProtNLM"/>
    </source>
</evidence>
<comment type="catalytic activity">
    <reaction evidence="13">
        <text>9-octadecanoyloxy-octadecanoate + H2O = 9-hydroxy-octadecanoate + octadecanoate + H(+)</text>
        <dbReference type="Rhea" id="RHEA:52096"/>
        <dbReference type="ChEBI" id="CHEBI:15377"/>
        <dbReference type="ChEBI" id="CHEBI:15378"/>
        <dbReference type="ChEBI" id="CHEBI:25629"/>
        <dbReference type="ChEBI" id="CHEBI:136286"/>
        <dbReference type="ChEBI" id="CHEBI:136373"/>
    </reaction>
    <physiologicalReaction direction="left-to-right" evidence="13">
        <dbReference type="Rhea" id="RHEA:52097"/>
    </physiologicalReaction>
</comment>
<keyword evidence="4 17" id="KW-0812">Transmembrane</keyword>
<comment type="subcellular location">
    <subcellularLocation>
        <location evidence="2">Endomembrane system</location>
        <topology evidence="2">Multi-pass membrane protein</topology>
    </subcellularLocation>
</comment>
<keyword evidence="6 17" id="KW-0472">Membrane</keyword>
<evidence type="ECO:0000313" key="19">
    <source>
        <dbReference type="Proteomes" id="UP001153709"/>
    </source>
</evidence>
<evidence type="ECO:0000256" key="2">
    <source>
        <dbReference type="ARBA" id="ARBA00004127"/>
    </source>
</evidence>
<accession>A0A9N9T5J2</accession>
<feature type="transmembrane region" description="Helical" evidence="17">
    <location>
        <begin position="7"/>
        <end position="25"/>
    </location>
</feature>
<evidence type="ECO:0000256" key="1">
    <source>
        <dbReference type="ARBA" id="ARBA00000923"/>
    </source>
</evidence>
<evidence type="ECO:0000256" key="8">
    <source>
        <dbReference type="ARBA" id="ARBA00047427"/>
    </source>
</evidence>
<evidence type="ECO:0000256" key="9">
    <source>
        <dbReference type="ARBA" id="ARBA00047863"/>
    </source>
</evidence>
<feature type="transmembrane region" description="Helical" evidence="17">
    <location>
        <begin position="45"/>
        <end position="68"/>
    </location>
</feature>
<evidence type="ECO:0000256" key="17">
    <source>
        <dbReference type="SAM" id="Phobius"/>
    </source>
</evidence>
<comment type="catalytic activity">
    <reaction evidence="12">
        <text>9-(9Z-octadecenoyloxy)-octadecanoate + H2O = 9-hydroxy-octadecanoate + (9Z)-octadecenoate + H(+)</text>
        <dbReference type="Rhea" id="RHEA:52048"/>
        <dbReference type="ChEBI" id="CHEBI:15377"/>
        <dbReference type="ChEBI" id="CHEBI:15378"/>
        <dbReference type="ChEBI" id="CHEBI:30823"/>
        <dbReference type="ChEBI" id="CHEBI:136282"/>
        <dbReference type="ChEBI" id="CHEBI:136286"/>
    </reaction>
    <physiologicalReaction direction="left-to-right" evidence="12">
        <dbReference type="Rhea" id="RHEA:52049"/>
    </physiologicalReaction>
</comment>
<keyword evidence="19" id="KW-1185">Reference proteome</keyword>
<feature type="transmembrane region" description="Helical" evidence="17">
    <location>
        <begin position="88"/>
        <end position="111"/>
    </location>
</feature>
<evidence type="ECO:0000256" key="11">
    <source>
        <dbReference type="ARBA" id="ARBA00048701"/>
    </source>
</evidence>
<evidence type="ECO:0000313" key="18">
    <source>
        <dbReference type="EMBL" id="CAG9837342.1"/>
    </source>
</evidence>
<dbReference type="GO" id="GO:0016020">
    <property type="term" value="C:membrane"/>
    <property type="evidence" value="ECO:0007669"/>
    <property type="project" value="InterPro"/>
</dbReference>
<feature type="transmembrane region" description="Helical" evidence="17">
    <location>
        <begin position="162"/>
        <end position="181"/>
    </location>
</feature>
<evidence type="ECO:0000256" key="14">
    <source>
        <dbReference type="ARBA" id="ARBA00049296"/>
    </source>
</evidence>
<evidence type="ECO:0000256" key="16">
    <source>
        <dbReference type="ARBA" id="ARBA00049428"/>
    </source>
</evidence>
<proteinExistence type="inferred from homology"/>
<dbReference type="OrthoDB" id="1898221at2759"/>
<name>A0A9N9T5J2_DIABA</name>
<dbReference type="GO" id="GO:0012505">
    <property type="term" value="C:endomembrane system"/>
    <property type="evidence" value="ECO:0007669"/>
    <property type="project" value="UniProtKB-SubCell"/>
</dbReference>
<evidence type="ECO:0000256" key="6">
    <source>
        <dbReference type="ARBA" id="ARBA00023136"/>
    </source>
</evidence>
<dbReference type="InterPro" id="IPR006838">
    <property type="entry name" value="ADTRP_AIG1"/>
</dbReference>
<comment type="catalytic activity">
    <reaction evidence="7">
        <text>12-hexadecanoyloxy-octadecanoate + H2O = 12-hydroxyoctadecanoate + hexadecanoate + H(+)</text>
        <dbReference type="Rhea" id="RHEA:52056"/>
        <dbReference type="ChEBI" id="CHEBI:7896"/>
        <dbReference type="ChEBI" id="CHEBI:15377"/>
        <dbReference type="ChEBI" id="CHEBI:15378"/>
        <dbReference type="ChEBI" id="CHEBI:83677"/>
        <dbReference type="ChEBI" id="CHEBI:84201"/>
    </reaction>
    <physiologicalReaction direction="left-to-right" evidence="7">
        <dbReference type="Rhea" id="RHEA:52057"/>
    </physiologicalReaction>
</comment>
<comment type="catalytic activity">
    <reaction evidence="11">
        <text>12-(9Z-octadecenoyloxy)-octadecanoate + H2O = 12-hydroxyoctadecanoate + (9Z)-octadecenoate + H(+)</text>
        <dbReference type="Rhea" id="RHEA:52060"/>
        <dbReference type="ChEBI" id="CHEBI:15377"/>
        <dbReference type="ChEBI" id="CHEBI:15378"/>
        <dbReference type="ChEBI" id="CHEBI:30823"/>
        <dbReference type="ChEBI" id="CHEBI:84201"/>
        <dbReference type="ChEBI" id="CHEBI:136302"/>
    </reaction>
    <physiologicalReaction direction="left-to-right" evidence="11">
        <dbReference type="Rhea" id="RHEA:52061"/>
    </physiologicalReaction>
</comment>
<feature type="transmembrane region" description="Helical" evidence="17">
    <location>
        <begin position="131"/>
        <end position="150"/>
    </location>
</feature>
<organism evidence="18 19">
    <name type="scientific">Diabrotica balteata</name>
    <name type="common">Banded cucumber beetle</name>
    <dbReference type="NCBI Taxonomy" id="107213"/>
    <lineage>
        <taxon>Eukaryota</taxon>
        <taxon>Metazoa</taxon>
        <taxon>Ecdysozoa</taxon>
        <taxon>Arthropoda</taxon>
        <taxon>Hexapoda</taxon>
        <taxon>Insecta</taxon>
        <taxon>Pterygota</taxon>
        <taxon>Neoptera</taxon>
        <taxon>Endopterygota</taxon>
        <taxon>Coleoptera</taxon>
        <taxon>Polyphaga</taxon>
        <taxon>Cucujiformia</taxon>
        <taxon>Chrysomeloidea</taxon>
        <taxon>Chrysomelidae</taxon>
        <taxon>Galerucinae</taxon>
        <taxon>Diabroticina</taxon>
        <taxon>Diabroticites</taxon>
        <taxon>Diabrotica</taxon>
    </lineage>
</organism>
<dbReference type="AlphaFoldDB" id="A0A9N9T5J2"/>
<dbReference type="PANTHER" id="PTHR10989">
    <property type="entry name" value="ANDROGEN-INDUCED PROTEIN 1-RELATED"/>
    <property type="match status" value="1"/>
</dbReference>
<comment type="catalytic activity">
    <reaction evidence="9">
        <text>9-hexadecanoyloxy-octadecanoate + H2O = 9-hydroxy-octadecanoate + hexadecanoate + H(+)</text>
        <dbReference type="Rhea" id="RHEA:52052"/>
        <dbReference type="ChEBI" id="CHEBI:7896"/>
        <dbReference type="ChEBI" id="CHEBI:15377"/>
        <dbReference type="ChEBI" id="CHEBI:15378"/>
        <dbReference type="ChEBI" id="CHEBI:83670"/>
        <dbReference type="ChEBI" id="CHEBI:136286"/>
    </reaction>
    <physiologicalReaction direction="left-to-right" evidence="9">
        <dbReference type="Rhea" id="RHEA:52053"/>
    </physiologicalReaction>
</comment>
<evidence type="ECO:0000256" key="15">
    <source>
        <dbReference type="ARBA" id="ARBA00049322"/>
    </source>
</evidence>
<comment type="catalytic activity">
    <reaction evidence="14">
        <text>13-(9Z-octadecenoyloxy)-octadecanoate + H2O = 13-hydroxy-octadecanoate + (9Z)-octadecenoate + H(+)</text>
        <dbReference type="Rhea" id="RHEA:52064"/>
        <dbReference type="ChEBI" id="CHEBI:15377"/>
        <dbReference type="ChEBI" id="CHEBI:15378"/>
        <dbReference type="ChEBI" id="CHEBI:30823"/>
        <dbReference type="ChEBI" id="CHEBI:136303"/>
        <dbReference type="ChEBI" id="CHEBI:136304"/>
    </reaction>
    <physiologicalReaction direction="left-to-right" evidence="14">
        <dbReference type="Rhea" id="RHEA:52065"/>
    </physiologicalReaction>
</comment>
<dbReference type="Pfam" id="PF04750">
    <property type="entry name" value="Far-17a_AIG1"/>
    <property type="match status" value="1"/>
</dbReference>
<comment type="catalytic activity">
    <reaction evidence="1">
        <text>9-(9Z-hexadecenoyloxy)-octadecanoate + H2O = (9Z)-hexadecenoate + 9-hydroxy-octadecanoate + H(+)</text>
        <dbReference type="Rhea" id="RHEA:52068"/>
        <dbReference type="ChEBI" id="CHEBI:15377"/>
        <dbReference type="ChEBI" id="CHEBI:15378"/>
        <dbReference type="ChEBI" id="CHEBI:32372"/>
        <dbReference type="ChEBI" id="CHEBI:136286"/>
        <dbReference type="ChEBI" id="CHEBI:136309"/>
    </reaction>
    <physiologicalReaction direction="left-to-right" evidence="1">
        <dbReference type="Rhea" id="RHEA:52069"/>
    </physiologicalReaction>
</comment>
<evidence type="ECO:0000256" key="7">
    <source>
        <dbReference type="ARBA" id="ARBA00047368"/>
    </source>
</evidence>
<comment type="similarity">
    <text evidence="3">Belongs to the AIG1 family.</text>
</comment>
<evidence type="ECO:0000256" key="10">
    <source>
        <dbReference type="ARBA" id="ARBA00048680"/>
    </source>
</evidence>
<comment type="catalytic activity">
    <reaction evidence="10">
        <text>12-octadecanoyloxy-octadecanoate + H2O = 12-hydroxyoctadecanoate + octadecanoate + H(+)</text>
        <dbReference type="Rhea" id="RHEA:52080"/>
        <dbReference type="ChEBI" id="CHEBI:15377"/>
        <dbReference type="ChEBI" id="CHEBI:15378"/>
        <dbReference type="ChEBI" id="CHEBI:25629"/>
        <dbReference type="ChEBI" id="CHEBI:84201"/>
        <dbReference type="ChEBI" id="CHEBI:136330"/>
    </reaction>
    <physiologicalReaction direction="left-to-right" evidence="10">
        <dbReference type="Rhea" id="RHEA:52081"/>
    </physiologicalReaction>
</comment>
<gene>
    <name evidence="18" type="ORF">DIABBA_LOCUS10332</name>
</gene>